<evidence type="ECO:0000313" key="4">
    <source>
        <dbReference type="EMBL" id="OAY63166.1"/>
    </source>
</evidence>
<evidence type="ECO:0000256" key="1">
    <source>
        <dbReference type="SAM" id="MobiDB-lite"/>
    </source>
</evidence>
<keyword evidence="2" id="KW-0472">Membrane</keyword>
<dbReference type="InterPro" id="IPR045883">
    <property type="entry name" value="At4g13530-like"/>
</dbReference>
<evidence type="ECO:0000256" key="2">
    <source>
        <dbReference type="SAM" id="Phobius"/>
    </source>
</evidence>
<reference evidence="4 5" key="1">
    <citation type="journal article" date="2016" name="DNA Res.">
        <title>The draft genome of MD-2 pineapple using hybrid error correction of long reads.</title>
        <authorList>
            <person name="Redwan R.M."/>
            <person name="Saidin A."/>
            <person name="Kumar S.V."/>
        </authorList>
    </citation>
    <scope>NUCLEOTIDE SEQUENCE [LARGE SCALE GENOMIC DNA]</scope>
    <source>
        <strain evidence="5">cv. MD2</strain>
        <tissue evidence="4">Leaf</tissue>
    </source>
</reference>
<feature type="domain" description="DUF6821" evidence="3">
    <location>
        <begin position="179"/>
        <end position="245"/>
    </location>
</feature>
<keyword evidence="2" id="KW-0812">Transmembrane</keyword>
<dbReference type="Proteomes" id="UP000092600">
    <property type="component" value="Unassembled WGS sequence"/>
</dbReference>
<name>A0A199UEL5_ANACO</name>
<sequence length="261" mass="28542">MDETSELRDWELLQTSSTSPPLRAPLSAENPSGPFEAADDADSEDGAIKPDYFAPDSRHLGRPAADEDDSDNPSWVDPDSYFRSRAEAAFAGSGFPVKNYGGFWSDDSSEVGGFEGIDGGGDRSLGSDGESGRDLRRAREVFDEMPRRDGGSGGGERKGVVWWKMPLEMLRCCAFKMKPFCYISIAAAVVGLFMLGRSMYKLKQKGRGVSLRLSMDDKIASHFAVRAARLNKAFSAVRRVPILRTSPPASGMTPWSMLPLR</sequence>
<dbReference type="EMBL" id="LSRQ01008377">
    <property type="protein sequence ID" value="OAY63166.1"/>
    <property type="molecule type" value="Genomic_DNA"/>
</dbReference>
<feature type="transmembrane region" description="Helical" evidence="2">
    <location>
        <begin position="177"/>
        <end position="195"/>
    </location>
</feature>
<evidence type="ECO:0000313" key="5">
    <source>
        <dbReference type="Proteomes" id="UP000092600"/>
    </source>
</evidence>
<dbReference type="AlphaFoldDB" id="A0A199UEL5"/>
<feature type="region of interest" description="Disordered" evidence="1">
    <location>
        <begin position="1"/>
        <end position="78"/>
    </location>
</feature>
<proteinExistence type="predicted"/>
<dbReference type="Pfam" id="PF20705">
    <property type="entry name" value="DUF6821"/>
    <property type="match status" value="1"/>
</dbReference>
<keyword evidence="2" id="KW-1133">Transmembrane helix</keyword>
<organism evidence="4 5">
    <name type="scientific">Ananas comosus</name>
    <name type="common">Pineapple</name>
    <name type="synonym">Ananas ananas</name>
    <dbReference type="NCBI Taxonomy" id="4615"/>
    <lineage>
        <taxon>Eukaryota</taxon>
        <taxon>Viridiplantae</taxon>
        <taxon>Streptophyta</taxon>
        <taxon>Embryophyta</taxon>
        <taxon>Tracheophyta</taxon>
        <taxon>Spermatophyta</taxon>
        <taxon>Magnoliopsida</taxon>
        <taxon>Liliopsida</taxon>
        <taxon>Poales</taxon>
        <taxon>Bromeliaceae</taxon>
        <taxon>Bromelioideae</taxon>
        <taxon>Ananas</taxon>
    </lineage>
</organism>
<evidence type="ECO:0000259" key="3">
    <source>
        <dbReference type="Pfam" id="PF20705"/>
    </source>
</evidence>
<dbReference type="PANTHER" id="PTHR33646:SF6">
    <property type="entry name" value="TRANSMEMBRANE PROTEIN"/>
    <property type="match status" value="1"/>
</dbReference>
<feature type="compositionally biased region" description="Basic and acidic residues" evidence="1">
    <location>
        <begin position="1"/>
        <end position="11"/>
    </location>
</feature>
<dbReference type="STRING" id="4615.A0A199UEL5"/>
<gene>
    <name evidence="4" type="ORF">ACMD2_15053</name>
</gene>
<accession>A0A199UEL5</accession>
<comment type="caution">
    <text evidence="4">The sequence shown here is derived from an EMBL/GenBank/DDBJ whole genome shotgun (WGS) entry which is preliminary data.</text>
</comment>
<dbReference type="InterPro" id="IPR049224">
    <property type="entry name" value="DUF6821"/>
</dbReference>
<dbReference type="PANTHER" id="PTHR33646">
    <property type="entry name" value="GB|AAF00631.1"/>
    <property type="match status" value="1"/>
</dbReference>
<protein>
    <recommendedName>
        <fullName evidence="3">DUF6821 domain-containing protein</fullName>
    </recommendedName>
</protein>